<dbReference type="CDD" id="cd17546">
    <property type="entry name" value="REC_hyHK_CKI1_RcsC-like"/>
    <property type="match status" value="1"/>
</dbReference>
<keyword evidence="2" id="KW-0902">Two-component regulatory system</keyword>
<reference evidence="5 6" key="1">
    <citation type="submission" date="2024-05" db="EMBL/GenBank/DDBJ databases">
        <authorList>
            <person name="Liu Q."/>
            <person name="Xin Y.-H."/>
        </authorList>
    </citation>
    <scope>NUCLEOTIDE SEQUENCE [LARGE SCALE GENOMIC DNA]</scope>
    <source>
        <strain evidence="5 6">CGMCC 1.15349</strain>
    </source>
</reference>
<evidence type="ECO:0000259" key="4">
    <source>
        <dbReference type="PROSITE" id="PS50110"/>
    </source>
</evidence>
<dbReference type="SMART" id="SM00448">
    <property type="entry name" value="REC"/>
    <property type="match status" value="1"/>
</dbReference>
<gene>
    <name evidence="5" type="ORF">ABC969_07540</name>
</gene>
<accession>A0ABU9XR20</accession>
<dbReference type="Pfam" id="PF00072">
    <property type="entry name" value="Response_reg"/>
    <property type="match status" value="1"/>
</dbReference>
<evidence type="ECO:0000256" key="1">
    <source>
        <dbReference type="ARBA" id="ARBA00022553"/>
    </source>
</evidence>
<evidence type="ECO:0000313" key="5">
    <source>
        <dbReference type="EMBL" id="MEN2786269.1"/>
    </source>
</evidence>
<keyword evidence="6" id="KW-1185">Reference proteome</keyword>
<comment type="caution">
    <text evidence="5">The sequence shown here is derived from an EMBL/GenBank/DDBJ whole genome shotgun (WGS) entry which is preliminary data.</text>
</comment>
<organism evidence="5 6">
    <name type="scientific">Sphingomonas qilianensis</name>
    <dbReference type="NCBI Taxonomy" id="1736690"/>
    <lineage>
        <taxon>Bacteria</taxon>
        <taxon>Pseudomonadati</taxon>
        <taxon>Pseudomonadota</taxon>
        <taxon>Alphaproteobacteria</taxon>
        <taxon>Sphingomonadales</taxon>
        <taxon>Sphingomonadaceae</taxon>
        <taxon>Sphingomonas</taxon>
    </lineage>
</organism>
<evidence type="ECO:0000256" key="3">
    <source>
        <dbReference type="PROSITE-ProRule" id="PRU00169"/>
    </source>
</evidence>
<sequence length="127" mass="13985">MLIEDNEMNRQVVRDMLAVAGLQIDEASNGPEGLRMLDQKRHDVLLVDLRMPGMDGFDVIQKVRRRRDELSTMAIVVISGDDGLHLRSDCLRAGADDLIAKPVSMQDLFDSIGAVLAKRALLGGLIC</sequence>
<dbReference type="InterPro" id="IPR011006">
    <property type="entry name" value="CheY-like_superfamily"/>
</dbReference>
<dbReference type="RefSeq" id="WP_345864068.1">
    <property type="nucleotide sequence ID" value="NZ_JBDIMF010000002.1"/>
</dbReference>
<evidence type="ECO:0000256" key="2">
    <source>
        <dbReference type="ARBA" id="ARBA00023012"/>
    </source>
</evidence>
<name>A0ABU9XR20_9SPHN</name>
<dbReference type="InterPro" id="IPR001789">
    <property type="entry name" value="Sig_transdc_resp-reg_receiver"/>
</dbReference>
<evidence type="ECO:0000313" key="6">
    <source>
        <dbReference type="Proteomes" id="UP001404104"/>
    </source>
</evidence>
<dbReference type="InterPro" id="IPR050595">
    <property type="entry name" value="Bact_response_regulator"/>
</dbReference>
<dbReference type="Proteomes" id="UP001404104">
    <property type="component" value="Unassembled WGS sequence"/>
</dbReference>
<dbReference type="PANTHER" id="PTHR44591">
    <property type="entry name" value="STRESS RESPONSE REGULATOR PROTEIN 1"/>
    <property type="match status" value="1"/>
</dbReference>
<feature type="modified residue" description="4-aspartylphosphate" evidence="3">
    <location>
        <position position="48"/>
    </location>
</feature>
<feature type="domain" description="Response regulatory" evidence="4">
    <location>
        <begin position="1"/>
        <end position="116"/>
    </location>
</feature>
<keyword evidence="1 3" id="KW-0597">Phosphoprotein</keyword>
<dbReference type="SUPFAM" id="SSF52172">
    <property type="entry name" value="CheY-like"/>
    <property type="match status" value="1"/>
</dbReference>
<proteinExistence type="predicted"/>
<protein>
    <submittedName>
        <fullName evidence="5">Response regulator</fullName>
    </submittedName>
</protein>
<dbReference type="PANTHER" id="PTHR44591:SF14">
    <property type="entry name" value="PROTEIN PILG"/>
    <property type="match status" value="1"/>
</dbReference>
<dbReference type="EMBL" id="JBDIMF010000002">
    <property type="protein sequence ID" value="MEN2786269.1"/>
    <property type="molecule type" value="Genomic_DNA"/>
</dbReference>
<dbReference type="PROSITE" id="PS50110">
    <property type="entry name" value="RESPONSE_REGULATORY"/>
    <property type="match status" value="1"/>
</dbReference>
<dbReference type="Gene3D" id="3.40.50.2300">
    <property type="match status" value="1"/>
</dbReference>